<gene>
    <name evidence="11" type="ORF">QTN47_20285</name>
</gene>
<evidence type="ECO:0000256" key="5">
    <source>
        <dbReference type="ARBA" id="ARBA00022729"/>
    </source>
</evidence>
<dbReference type="PANTHER" id="PTHR30069:SF29">
    <property type="entry name" value="HEMOGLOBIN AND HEMOGLOBIN-HAPTOGLOBIN-BINDING PROTEIN 1-RELATED"/>
    <property type="match status" value="1"/>
</dbReference>
<reference evidence="11 12" key="1">
    <citation type="submission" date="2023-07" db="EMBL/GenBank/DDBJ databases">
        <authorList>
            <person name="Lian W.-H."/>
        </authorList>
    </citation>
    <scope>NUCLEOTIDE SEQUENCE [LARGE SCALE GENOMIC DNA]</scope>
    <source>
        <strain evidence="11 12">SYSU DXS3180</strain>
    </source>
</reference>
<dbReference type="Pfam" id="PF13620">
    <property type="entry name" value="CarboxypepD_reg"/>
    <property type="match status" value="1"/>
</dbReference>
<keyword evidence="2" id="KW-0813">Transport</keyword>
<dbReference type="InterPro" id="IPR039426">
    <property type="entry name" value="TonB-dep_rcpt-like"/>
</dbReference>
<evidence type="ECO:0000259" key="10">
    <source>
        <dbReference type="Pfam" id="PF14905"/>
    </source>
</evidence>
<feature type="chain" id="PRO_5046083090" evidence="8">
    <location>
        <begin position="20"/>
        <end position="826"/>
    </location>
</feature>
<evidence type="ECO:0000256" key="1">
    <source>
        <dbReference type="ARBA" id="ARBA00004571"/>
    </source>
</evidence>
<keyword evidence="5 8" id="KW-0732">Signal</keyword>
<feature type="domain" description="TonB-dependent receptor plug" evidence="9">
    <location>
        <begin position="149"/>
        <end position="230"/>
    </location>
</feature>
<dbReference type="InterPro" id="IPR041700">
    <property type="entry name" value="OMP_b-brl_3"/>
</dbReference>
<accession>A0ABV3ZJ28</accession>
<protein>
    <submittedName>
        <fullName evidence="11">TonB-dependent receptor</fullName>
    </submittedName>
</protein>
<dbReference type="Pfam" id="PF07715">
    <property type="entry name" value="Plug"/>
    <property type="match status" value="1"/>
</dbReference>
<dbReference type="InterPro" id="IPR037066">
    <property type="entry name" value="Plug_dom_sf"/>
</dbReference>
<dbReference type="RefSeq" id="WP_369331264.1">
    <property type="nucleotide sequence ID" value="NZ_JAULBC010000007.1"/>
</dbReference>
<dbReference type="Gene3D" id="2.60.40.1120">
    <property type="entry name" value="Carboxypeptidase-like, regulatory domain"/>
    <property type="match status" value="1"/>
</dbReference>
<feature type="signal peptide" evidence="8">
    <location>
        <begin position="1"/>
        <end position="19"/>
    </location>
</feature>
<feature type="domain" description="Outer membrane protein beta-barrel" evidence="10">
    <location>
        <begin position="390"/>
        <end position="804"/>
    </location>
</feature>
<evidence type="ECO:0000256" key="3">
    <source>
        <dbReference type="ARBA" id="ARBA00022452"/>
    </source>
</evidence>
<proteinExistence type="predicted"/>
<keyword evidence="12" id="KW-1185">Reference proteome</keyword>
<dbReference type="Gene3D" id="2.40.170.20">
    <property type="entry name" value="TonB-dependent receptor, beta-barrel domain"/>
    <property type="match status" value="1"/>
</dbReference>
<keyword evidence="11" id="KW-0675">Receptor</keyword>
<keyword evidence="4" id="KW-0812">Transmembrane</keyword>
<evidence type="ECO:0000256" key="7">
    <source>
        <dbReference type="ARBA" id="ARBA00023237"/>
    </source>
</evidence>
<keyword evidence="3" id="KW-1134">Transmembrane beta strand</keyword>
<organism evidence="11 12">
    <name type="scientific">Danxiaibacter flavus</name>
    <dbReference type="NCBI Taxonomy" id="3049108"/>
    <lineage>
        <taxon>Bacteria</taxon>
        <taxon>Pseudomonadati</taxon>
        <taxon>Bacteroidota</taxon>
        <taxon>Chitinophagia</taxon>
        <taxon>Chitinophagales</taxon>
        <taxon>Chitinophagaceae</taxon>
        <taxon>Danxiaibacter</taxon>
    </lineage>
</organism>
<name>A0ABV3ZJ28_9BACT</name>
<comment type="caution">
    <text evidence="11">The sequence shown here is derived from an EMBL/GenBank/DDBJ whole genome shotgun (WGS) entry which is preliminary data.</text>
</comment>
<dbReference type="EMBL" id="JAULBC010000007">
    <property type="protein sequence ID" value="MEX6689857.1"/>
    <property type="molecule type" value="Genomic_DNA"/>
</dbReference>
<evidence type="ECO:0000256" key="4">
    <source>
        <dbReference type="ARBA" id="ARBA00022692"/>
    </source>
</evidence>
<dbReference type="SUPFAM" id="SSF56935">
    <property type="entry name" value="Porins"/>
    <property type="match status" value="1"/>
</dbReference>
<dbReference type="SUPFAM" id="SSF49464">
    <property type="entry name" value="Carboxypeptidase regulatory domain-like"/>
    <property type="match status" value="1"/>
</dbReference>
<dbReference type="Gene3D" id="2.170.130.10">
    <property type="entry name" value="TonB-dependent receptor, plug domain"/>
    <property type="match status" value="1"/>
</dbReference>
<evidence type="ECO:0000313" key="12">
    <source>
        <dbReference type="Proteomes" id="UP001560573"/>
    </source>
</evidence>
<evidence type="ECO:0000256" key="8">
    <source>
        <dbReference type="SAM" id="SignalP"/>
    </source>
</evidence>
<keyword evidence="6" id="KW-0472">Membrane</keyword>
<dbReference type="InterPro" id="IPR012910">
    <property type="entry name" value="Plug_dom"/>
</dbReference>
<dbReference type="Proteomes" id="UP001560573">
    <property type="component" value="Unassembled WGS sequence"/>
</dbReference>
<comment type="subcellular location">
    <subcellularLocation>
        <location evidence="1">Cell outer membrane</location>
        <topology evidence="1">Multi-pass membrane protein</topology>
    </subcellularLocation>
</comment>
<evidence type="ECO:0000313" key="11">
    <source>
        <dbReference type="EMBL" id="MEX6689857.1"/>
    </source>
</evidence>
<keyword evidence="7" id="KW-0998">Cell outer membrane</keyword>
<sequence>MIKGILSVALTILLAGAHGQVTSPKDITGKISGKLVDSATNFPLQSATVTLYISGTISPVDQATSDTSGNFKFLKVSFGNYTAVIDLVGYRTANIKNIIVDYKKQVVDLKLVYLSRQATTLQSVTVNAQEKLIENKIDKLVFNAEKDITSQTGVATDILKKIPQISVDVDGNVELAGSTNIRFLINGKPSTIFGSNIVDVLQSIPANQVKSIEVITNPGAKYDAQGTGGVINIILKHNTIQGVNGNVSLTTGTIVQNGSVNLNARKGKFGLNAFMNGNARLSTTTPTSFQRLSTDTVAKTYVKLNQDGSSDFTRYGFQTGIAFDWTITEKSGISAGLNYSRFGNHAKGSINQSEEEHKTDGSIFSKINSINNTGNAFTQYSFDPSLNYKHSFKNKEQKLEIGMDGSFAHNLKTADNDQYLQPQDSLIYGTRNNNPAKENEYELMVDYIQPLHKDVNLGIGGKFSGYDISSTANALVWNNYVADYLYDAALSNNLNYHQKVYAAYAELSFPIGKLTDAKIGGRYERTQVNSFYANAQQTIDKGYNTLIPSIFLMRKIGERQAIKLNYTIRINRPGYADLNPFINTSDPKNVTTGNPDLKPEVWDRYEASYTNDFVKNGSFMISLFYRQSNGDIQPFIVYYPTIQVGDTVYTNVAVTTRKNIGIEKNMGTSLYLDLHINEKLNLRSNITYFYRYTINQVDPGYNSTGNIYRFNVNASYQITSNFATEIFGSYNSRHHEAQGNFPSFTSYSLAVRKLFWNKKGSVALTANNIFSKYVDQRTDLYGPNFLSVSLRRIPYQSIGINFTWKFGKLNIKNERPEDNNPDPNAY</sequence>
<dbReference type="InterPro" id="IPR036942">
    <property type="entry name" value="Beta-barrel_TonB_sf"/>
</dbReference>
<dbReference type="Pfam" id="PF14905">
    <property type="entry name" value="OMP_b-brl_3"/>
    <property type="match status" value="1"/>
</dbReference>
<evidence type="ECO:0000259" key="9">
    <source>
        <dbReference type="Pfam" id="PF07715"/>
    </source>
</evidence>
<dbReference type="PANTHER" id="PTHR30069">
    <property type="entry name" value="TONB-DEPENDENT OUTER MEMBRANE RECEPTOR"/>
    <property type="match status" value="1"/>
</dbReference>
<evidence type="ECO:0000256" key="6">
    <source>
        <dbReference type="ARBA" id="ARBA00023136"/>
    </source>
</evidence>
<dbReference type="InterPro" id="IPR008969">
    <property type="entry name" value="CarboxyPept-like_regulatory"/>
</dbReference>
<evidence type="ECO:0000256" key="2">
    <source>
        <dbReference type="ARBA" id="ARBA00022448"/>
    </source>
</evidence>